<dbReference type="AlphaFoldDB" id="F0UR38"/>
<proteinExistence type="predicted"/>
<dbReference type="OrthoDB" id="10425749at2759"/>
<sequence length="193" mass="21229">MAFHDSISTPAAKRSAFGLAILIYKRPVRWTFAVDKAPDERICVRSPLVVDNCLNKAAPGSSLQADSSQTQEPKRTAGALNATRAGCYPAKRQLGDVTVVTGGISMQLTTRFLPLGCPRMRQETSFRTLERRRDIVPSPMANKMHDYSYGTIHVQCLCPNFHLHRRPNCAADARTPNAHQGSKKLANAAGLRQ</sequence>
<gene>
    <name evidence="2" type="ORF">HCEG_07580</name>
</gene>
<evidence type="ECO:0000313" key="3">
    <source>
        <dbReference type="Proteomes" id="UP000008142"/>
    </source>
</evidence>
<reference evidence="3" key="1">
    <citation type="submission" date="2008-07" db="EMBL/GenBank/DDBJ databases">
        <title>Annotation of Ajellomyces capsulatus strain H88.</title>
        <authorList>
            <person name="Champion M."/>
            <person name="Cuomo C."/>
            <person name="Ma L.-J."/>
            <person name="Henn M.R."/>
            <person name="Sil A."/>
            <person name="Goldman B."/>
            <person name="Young S.K."/>
            <person name="Kodira C.D."/>
            <person name="Zeng Q."/>
            <person name="Koehrsen M."/>
            <person name="Alvarado L."/>
            <person name="Berlin A."/>
            <person name="Borenstein D."/>
            <person name="Chen Z."/>
            <person name="Engels R."/>
            <person name="Freedman E."/>
            <person name="Gellesch M."/>
            <person name="Goldberg J."/>
            <person name="Griggs A."/>
            <person name="Gujja S."/>
            <person name="Heiman D."/>
            <person name="Hepburn T."/>
            <person name="Howarth C."/>
            <person name="Jen D."/>
            <person name="Larson L."/>
            <person name="Lewis B."/>
            <person name="Mehta T."/>
            <person name="Park D."/>
            <person name="Pearson M."/>
            <person name="Roberts A."/>
            <person name="Saif S."/>
            <person name="Shea T."/>
            <person name="Shenoy N."/>
            <person name="Sisk P."/>
            <person name="Stolte C."/>
            <person name="Sykes S."/>
            <person name="Walk T."/>
            <person name="White J."/>
            <person name="Yandava C."/>
            <person name="Klein B."/>
            <person name="McEwen J.G."/>
            <person name="Puccia R."/>
            <person name="Goldman G.H."/>
            <person name="Felipe M.S."/>
            <person name="Nino-Vega G."/>
            <person name="San-Blas G."/>
            <person name="Taylor J."/>
            <person name="Mendoza L."/>
            <person name="Galagan J."/>
            <person name="Nusbaum C."/>
            <person name="Birren B."/>
        </authorList>
    </citation>
    <scope>NUCLEOTIDE SEQUENCE [LARGE SCALE GENOMIC DNA]</scope>
    <source>
        <strain evidence="3">H88</strain>
    </source>
</reference>
<name>F0UR38_AJEC8</name>
<dbReference type="EMBL" id="DS990641">
    <property type="protein sequence ID" value="EGC48365.1"/>
    <property type="molecule type" value="Genomic_DNA"/>
</dbReference>
<dbReference type="Proteomes" id="UP000008142">
    <property type="component" value="Unassembled WGS sequence"/>
</dbReference>
<accession>F0UR38</accession>
<organism evidence="3">
    <name type="scientific">Ajellomyces capsulatus (strain H88)</name>
    <name type="common">Darling's disease fungus</name>
    <name type="synonym">Histoplasma capsulatum</name>
    <dbReference type="NCBI Taxonomy" id="544711"/>
    <lineage>
        <taxon>Eukaryota</taxon>
        <taxon>Fungi</taxon>
        <taxon>Dikarya</taxon>
        <taxon>Ascomycota</taxon>
        <taxon>Pezizomycotina</taxon>
        <taxon>Eurotiomycetes</taxon>
        <taxon>Eurotiomycetidae</taxon>
        <taxon>Onygenales</taxon>
        <taxon>Ajellomycetaceae</taxon>
        <taxon>Histoplasma</taxon>
    </lineage>
</organism>
<protein>
    <submittedName>
        <fullName evidence="2">Uncharacterized protein</fullName>
    </submittedName>
</protein>
<evidence type="ECO:0000313" key="2">
    <source>
        <dbReference type="EMBL" id="EGC48365.1"/>
    </source>
</evidence>
<feature type="region of interest" description="Disordered" evidence="1">
    <location>
        <begin position="173"/>
        <end position="193"/>
    </location>
</feature>
<dbReference type="HOGENOM" id="CLU_1408367_0_0_1"/>
<evidence type="ECO:0000256" key="1">
    <source>
        <dbReference type="SAM" id="MobiDB-lite"/>
    </source>
</evidence>